<dbReference type="RefSeq" id="XP_001802217.1">
    <property type="nucleotide sequence ID" value="XM_001802165.1"/>
</dbReference>
<dbReference type="KEGG" id="pno:SNOG_11986"/>
<dbReference type="AlphaFoldDB" id="Q0U8C8"/>
<dbReference type="GeneID" id="5979127"/>
<gene>
    <name evidence="1" type="ORF">SNOG_11986</name>
</gene>
<proteinExistence type="predicted"/>
<name>Q0U8C8_PHANO</name>
<reference evidence="2" key="1">
    <citation type="journal article" date="2007" name="Plant Cell">
        <title>Dothideomycete-plant interactions illuminated by genome sequencing and EST analysis of the wheat pathogen Stagonospora nodorum.</title>
        <authorList>
            <person name="Hane J.K."/>
            <person name="Lowe R.G."/>
            <person name="Solomon P.S."/>
            <person name="Tan K.C."/>
            <person name="Schoch C.L."/>
            <person name="Spatafora J.W."/>
            <person name="Crous P.W."/>
            <person name="Kodira C."/>
            <person name="Birren B.W."/>
            <person name="Galagan J.E."/>
            <person name="Torriani S.F."/>
            <person name="McDonald B.A."/>
            <person name="Oliver R.P."/>
        </authorList>
    </citation>
    <scope>NUCLEOTIDE SEQUENCE [LARGE SCALE GENOMIC DNA]</scope>
    <source>
        <strain evidence="2">SN15 / ATCC MYA-4574 / FGSC 10173</strain>
    </source>
</reference>
<evidence type="ECO:0000313" key="2">
    <source>
        <dbReference type="Proteomes" id="UP000001055"/>
    </source>
</evidence>
<sequence length="143" mass="15494">MPTGHNKKATEEGKEDEEHVWFSVGEDFSTRPREPVGIWSIQVDSTDLHAAHQASGRVGLKPVSLTASLGDKGTLHSVDDKTQEGQGCILRSAPQAGRWWRRVRAEPGLQAQPAQPASATKTANRTLMRVGAPLVKDSEAVHP</sequence>
<evidence type="ECO:0000313" key="1">
    <source>
        <dbReference type="EMBL" id="EAT80398.1"/>
    </source>
</evidence>
<organism evidence="1 2">
    <name type="scientific">Phaeosphaeria nodorum (strain SN15 / ATCC MYA-4574 / FGSC 10173)</name>
    <name type="common">Glume blotch fungus</name>
    <name type="synonym">Parastagonospora nodorum</name>
    <dbReference type="NCBI Taxonomy" id="321614"/>
    <lineage>
        <taxon>Eukaryota</taxon>
        <taxon>Fungi</taxon>
        <taxon>Dikarya</taxon>
        <taxon>Ascomycota</taxon>
        <taxon>Pezizomycotina</taxon>
        <taxon>Dothideomycetes</taxon>
        <taxon>Pleosporomycetidae</taxon>
        <taxon>Pleosporales</taxon>
        <taxon>Pleosporineae</taxon>
        <taxon>Phaeosphaeriaceae</taxon>
        <taxon>Parastagonospora</taxon>
    </lineage>
</organism>
<dbReference type="EMBL" id="CH445345">
    <property type="protein sequence ID" value="EAT80398.1"/>
    <property type="molecule type" value="Genomic_DNA"/>
</dbReference>
<dbReference type="InParanoid" id="Q0U8C8"/>
<accession>Q0U8C8</accession>
<dbReference type="Proteomes" id="UP000001055">
    <property type="component" value="Unassembled WGS sequence"/>
</dbReference>
<protein>
    <submittedName>
        <fullName evidence="1">Uncharacterized protein</fullName>
    </submittedName>
</protein>
<dbReference type="HOGENOM" id="CLU_1806903_0_0_1"/>